<name>A0A067CQ25_SAPPC</name>
<protein>
    <submittedName>
        <fullName evidence="1">Uncharacterized protein</fullName>
    </submittedName>
</protein>
<gene>
    <name evidence="1" type="ORF">SPRG_03962</name>
</gene>
<dbReference type="EMBL" id="KK583198">
    <property type="protein sequence ID" value="KDO31345.1"/>
    <property type="molecule type" value="Genomic_DNA"/>
</dbReference>
<dbReference type="KEGG" id="spar:SPRG_03962"/>
<reference evidence="1 2" key="1">
    <citation type="journal article" date="2013" name="PLoS Genet.">
        <title>Distinctive expansion of potential virulence genes in the genome of the oomycete fish pathogen Saprolegnia parasitica.</title>
        <authorList>
            <person name="Jiang R.H."/>
            <person name="de Bruijn I."/>
            <person name="Haas B.J."/>
            <person name="Belmonte R."/>
            <person name="Lobach L."/>
            <person name="Christie J."/>
            <person name="van den Ackerveken G."/>
            <person name="Bottin A."/>
            <person name="Bulone V."/>
            <person name="Diaz-Moreno S.M."/>
            <person name="Dumas B."/>
            <person name="Fan L."/>
            <person name="Gaulin E."/>
            <person name="Govers F."/>
            <person name="Grenville-Briggs L.J."/>
            <person name="Horner N.R."/>
            <person name="Levin J.Z."/>
            <person name="Mammella M."/>
            <person name="Meijer H.J."/>
            <person name="Morris P."/>
            <person name="Nusbaum C."/>
            <person name="Oome S."/>
            <person name="Phillips A.J."/>
            <person name="van Rooyen D."/>
            <person name="Rzeszutek E."/>
            <person name="Saraiva M."/>
            <person name="Secombes C.J."/>
            <person name="Seidl M.F."/>
            <person name="Snel B."/>
            <person name="Stassen J.H."/>
            <person name="Sykes S."/>
            <person name="Tripathy S."/>
            <person name="van den Berg H."/>
            <person name="Vega-Arreguin J.C."/>
            <person name="Wawra S."/>
            <person name="Young S.K."/>
            <person name="Zeng Q."/>
            <person name="Dieguez-Uribeondo J."/>
            <person name="Russ C."/>
            <person name="Tyler B.M."/>
            <person name="van West P."/>
        </authorList>
    </citation>
    <scope>NUCLEOTIDE SEQUENCE [LARGE SCALE GENOMIC DNA]</scope>
    <source>
        <strain evidence="1 2">CBS 223.65</strain>
    </source>
</reference>
<proteinExistence type="predicted"/>
<dbReference type="RefSeq" id="XP_012197944.1">
    <property type="nucleotide sequence ID" value="XM_012342554.1"/>
</dbReference>
<dbReference type="AlphaFoldDB" id="A0A067CQ25"/>
<dbReference type="Proteomes" id="UP000030745">
    <property type="component" value="Unassembled WGS sequence"/>
</dbReference>
<dbReference type="GeneID" id="24126437"/>
<dbReference type="VEuPathDB" id="FungiDB:SPRG_03962"/>
<evidence type="ECO:0000313" key="2">
    <source>
        <dbReference type="Proteomes" id="UP000030745"/>
    </source>
</evidence>
<keyword evidence="2" id="KW-1185">Reference proteome</keyword>
<sequence>MPPPADEDEAAKTARLEKEQLVRAAGLKGTNAVLEEDEWLGKAILLKDCDIEQLLGHNLKSCKTLISCYA</sequence>
<accession>A0A067CQ25</accession>
<organism evidence="1 2">
    <name type="scientific">Saprolegnia parasitica (strain CBS 223.65)</name>
    <dbReference type="NCBI Taxonomy" id="695850"/>
    <lineage>
        <taxon>Eukaryota</taxon>
        <taxon>Sar</taxon>
        <taxon>Stramenopiles</taxon>
        <taxon>Oomycota</taxon>
        <taxon>Saprolegniomycetes</taxon>
        <taxon>Saprolegniales</taxon>
        <taxon>Saprolegniaceae</taxon>
        <taxon>Saprolegnia</taxon>
    </lineage>
</organism>
<evidence type="ECO:0000313" key="1">
    <source>
        <dbReference type="EMBL" id="KDO31345.1"/>
    </source>
</evidence>